<evidence type="ECO:0000256" key="1">
    <source>
        <dbReference type="ARBA" id="ARBA00006611"/>
    </source>
</evidence>
<dbReference type="InterPro" id="IPR027417">
    <property type="entry name" value="P-loop_NTPase"/>
</dbReference>
<reference evidence="5 6" key="1">
    <citation type="journal article" date="2015" name="Nature">
        <title>rRNA introns, odd ribosomes, and small enigmatic genomes across a large radiation of phyla.</title>
        <authorList>
            <person name="Brown C.T."/>
            <person name="Hug L.A."/>
            <person name="Thomas B.C."/>
            <person name="Sharon I."/>
            <person name="Castelle C.J."/>
            <person name="Singh A."/>
            <person name="Wilkins M.J."/>
            <person name="Williams K.H."/>
            <person name="Banfield J.F."/>
        </authorList>
    </citation>
    <scope>NUCLEOTIDE SEQUENCE [LARGE SCALE GENOMIC DNA]</scope>
</reference>
<name>A0A0G1Z1N8_9BACT</name>
<protein>
    <recommendedName>
        <fullName evidence="4">Bacterial type II secretion system protein E domain-containing protein</fullName>
    </recommendedName>
</protein>
<proteinExistence type="inferred from homology"/>
<dbReference type="SUPFAM" id="SSF52540">
    <property type="entry name" value="P-loop containing nucleoside triphosphate hydrolases"/>
    <property type="match status" value="1"/>
</dbReference>
<dbReference type="Gene3D" id="3.40.50.300">
    <property type="entry name" value="P-loop containing nucleotide triphosphate hydrolases"/>
    <property type="match status" value="1"/>
</dbReference>
<dbReference type="Pfam" id="PF00437">
    <property type="entry name" value="T2SSE"/>
    <property type="match status" value="1"/>
</dbReference>
<dbReference type="GO" id="GO:0005886">
    <property type="term" value="C:plasma membrane"/>
    <property type="evidence" value="ECO:0007669"/>
    <property type="project" value="TreeGrafter"/>
</dbReference>
<organism evidence="5 6">
    <name type="scientific">Candidatus Adlerbacteria bacterium GW2011_GWC1_50_9</name>
    <dbReference type="NCBI Taxonomy" id="1618608"/>
    <lineage>
        <taxon>Bacteria</taxon>
        <taxon>Candidatus Adleribacteriota</taxon>
    </lineage>
</organism>
<comment type="caution">
    <text evidence="5">The sequence shown here is derived from an EMBL/GenBank/DDBJ whole genome shotgun (WGS) entry which is preliminary data.</text>
</comment>
<dbReference type="PROSITE" id="PS00662">
    <property type="entry name" value="T2SP_E"/>
    <property type="match status" value="1"/>
</dbReference>
<comment type="similarity">
    <text evidence="1">Belongs to the GSP E family.</text>
</comment>
<feature type="domain" description="Bacterial type II secretion system protein E" evidence="4">
    <location>
        <begin position="360"/>
        <end position="374"/>
    </location>
</feature>
<dbReference type="SMART" id="SM00382">
    <property type="entry name" value="AAA"/>
    <property type="match status" value="1"/>
</dbReference>
<evidence type="ECO:0000256" key="2">
    <source>
        <dbReference type="ARBA" id="ARBA00022741"/>
    </source>
</evidence>
<dbReference type="AlphaFoldDB" id="A0A0G1Z1N8"/>
<sequence length="554" mass="61659">MPELRDDKLNRRLSSLRKKEAEDVARIIADKFSVPYVNLFLFPIEIDAMAILSEERARFGELAVFQAIGRNLKIAVRNPDKEETRAVLKRLEEDRYATELFVASREALEHAWEFYRRVPPEDAVGAGAVRVSSEKINSIKESLNDLTGVRGRIEHTFYGRTTDALEVIIAGALAINASDIHIEPELESARLRYRMDGVLQDVIALPKKLYALLLSRIKLVSEMKLNIHDQAQDGRFTIQTSVEIEVRASALPGPYGENLVLRILNPESIRISFEDMGMQPWMIKDLDRELARPNGMILTTGPTGSGKTTTLYAFVQKIYTPEIKVITIEDPIEYHIKGIEQTQVAPTEGYDFANGLRAIVRQDPDVILVGEIRDLETAETAMNAALTGHLVFSTLHTNNAAGTVPRLINLGVNPAIIAPAINVSMAQRLVRRLCSDCKVAAPLSSALEKKIAGDLRNLPKGIPIPLKQEWNVRAPAHTPCATCNATGYKGRIAVFEIILVDEKIQELILKSPSEYEIKRCAREQGQMTIREDAVLKIIAGITDFAEVDRVVGAE</sequence>
<evidence type="ECO:0000259" key="4">
    <source>
        <dbReference type="PROSITE" id="PS00662"/>
    </source>
</evidence>
<evidence type="ECO:0000313" key="6">
    <source>
        <dbReference type="Proteomes" id="UP000034201"/>
    </source>
</evidence>
<accession>A0A0G1Z1N8</accession>
<evidence type="ECO:0000313" key="5">
    <source>
        <dbReference type="EMBL" id="KKW21237.1"/>
    </source>
</evidence>
<dbReference type="CDD" id="cd01129">
    <property type="entry name" value="PulE-GspE-like"/>
    <property type="match status" value="1"/>
</dbReference>
<dbReference type="GO" id="GO:0005524">
    <property type="term" value="F:ATP binding"/>
    <property type="evidence" value="ECO:0007669"/>
    <property type="project" value="UniProtKB-KW"/>
</dbReference>
<dbReference type="Proteomes" id="UP000034201">
    <property type="component" value="Unassembled WGS sequence"/>
</dbReference>
<dbReference type="SUPFAM" id="SSF160246">
    <property type="entry name" value="EspE N-terminal domain-like"/>
    <property type="match status" value="1"/>
</dbReference>
<dbReference type="GO" id="GO:0016887">
    <property type="term" value="F:ATP hydrolysis activity"/>
    <property type="evidence" value="ECO:0007669"/>
    <property type="project" value="TreeGrafter"/>
</dbReference>
<dbReference type="Gene3D" id="3.30.450.90">
    <property type="match status" value="1"/>
</dbReference>
<dbReference type="EMBL" id="LCQQ01000011">
    <property type="protein sequence ID" value="KKW21237.1"/>
    <property type="molecule type" value="Genomic_DNA"/>
</dbReference>
<dbReference type="InterPro" id="IPR001482">
    <property type="entry name" value="T2SS/T4SS_dom"/>
</dbReference>
<keyword evidence="3" id="KW-0067">ATP-binding</keyword>
<keyword evidence="2" id="KW-0547">Nucleotide-binding</keyword>
<dbReference type="InterPro" id="IPR037257">
    <property type="entry name" value="T2SS_E_N_sf"/>
</dbReference>
<gene>
    <name evidence="5" type="ORF">UY61_C0011G0003</name>
</gene>
<evidence type="ECO:0000256" key="3">
    <source>
        <dbReference type="ARBA" id="ARBA00022840"/>
    </source>
</evidence>
<dbReference type="InterPro" id="IPR003593">
    <property type="entry name" value="AAA+_ATPase"/>
</dbReference>
<dbReference type="PANTHER" id="PTHR30258:SF3">
    <property type="entry name" value="SLL1921 PROTEIN"/>
    <property type="match status" value="1"/>
</dbReference>
<dbReference type="PANTHER" id="PTHR30258">
    <property type="entry name" value="TYPE II SECRETION SYSTEM PROTEIN GSPE-RELATED"/>
    <property type="match status" value="1"/>
</dbReference>